<protein>
    <submittedName>
        <fullName evidence="2">Uncharacterized protein</fullName>
    </submittedName>
</protein>
<dbReference type="AlphaFoldDB" id="A0AAU9NYV1"/>
<gene>
    <name evidence="2" type="ORF">LVIROSA_LOCUS29050</name>
</gene>
<dbReference type="EMBL" id="CAKMRJ010005412">
    <property type="protein sequence ID" value="CAH1443110.1"/>
    <property type="molecule type" value="Genomic_DNA"/>
</dbReference>
<accession>A0AAU9NYV1</accession>
<evidence type="ECO:0000313" key="2">
    <source>
        <dbReference type="EMBL" id="CAH1443110.1"/>
    </source>
</evidence>
<feature type="compositionally biased region" description="Polar residues" evidence="1">
    <location>
        <begin position="1"/>
        <end position="21"/>
    </location>
</feature>
<reference evidence="2 3" key="1">
    <citation type="submission" date="2022-01" db="EMBL/GenBank/DDBJ databases">
        <authorList>
            <person name="Xiong W."/>
            <person name="Schranz E."/>
        </authorList>
    </citation>
    <scope>NUCLEOTIDE SEQUENCE [LARGE SCALE GENOMIC DNA]</scope>
</reference>
<sequence>MGDNQQQKYGSNMSGGQTSKATVIPAKKKHVSTMMVKRQETYQAIEDLMGDNQQNYGSSNMSGGETSKATVMPANRKHVSTMMAEKTVKVIASATKHIKNKNKINPGNHGS</sequence>
<dbReference type="Proteomes" id="UP001157418">
    <property type="component" value="Unassembled WGS sequence"/>
</dbReference>
<comment type="caution">
    <text evidence="2">The sequence shown here is derived from an EMBL/GenBank/DDBJ whole genome shotgun (WGS) entry which is preliminary data.</text>
</comment>
<evidence type="ECO:0000313" key="3">
    <source>
        <dbReference type="Proteomes" id="UP001157418"/>
    </source>
</evidence>
<feature type="region of interest" description="Disordered" evidence="1">
    <location>
        <begin position="1"/>
        <end position="26"/>
    </location>
</feature>
<name>A0AAU9NYV1_9ASTR</name>
<organism evidence="2 3">
    <name type="scientific">Lactuca virosa</name>
    <dbReference type="NCBI Taxonomy" id="75947"/>
    <lineage>
        <taxon>Eukaryota</taxon>
        <taxon>Viridiplantae</taxon>
        <taxon>Streptophyta</taxon>
        <taxon>Embryophyta</taxon>
        <taxon>Tracheophyta</taxon>
        <taxon>Spermatophyta</taxon>
        <taxon>Magnoliopsida</taxon>
        <taxon>eudicotyledons</taxon>
        <taxon>Gunneridae</taxon>
        <taxon>Pentapetalae</taxon>
        <taxon>asterids</taxon>
        <taxon>campanulids</taxon>
        <taxon>Asterales</taxon>
        <taxon>Asteraceae</taxon>
        <taxon>Cichorioideae</taxon>
        <taxon>Cichorieae</taxon>
        <taxon>Lactucinae</taxon>
        <taxon>Lactuca</taxon>
    </lineage>
</organism>
<keyword evidence="3" id="KW-1185">Reference proteome</keyword>
<proteinExistence type="predicted"/>
<evidence type="ECO:0000256" key="1">
    <source>
        <dbReference type="SAM" id="MobiDB-lite"/>
    </source>
</evidence>